<protein>
    <submittedName>
        <fullName evidence="1">Uncharacterized protein</fullName>
    </submittedName>
</protein>
<evidence type="ECO:0000313" key="1">
    <source>
        <dbReference type="EMBL" id="CAK9276634.1"/>
    </source>
</evidence>
<dbReference type="EMBL" id="OZ020102">
    <property type="protein sequence ID" value="CAK9276634.1"/>
    <property type="molecule type" value="Genomic_DNA"/>
</dbReference>
<reference evidence="1" key="1">
    <citation type="submission" date="2024-02" db="EMBL/GenBank/DDBJ databases">
        <authorList>
            <consortium name="ELIXIR-Norway"/>
            <consortium name="Elixir Norway"/>
        </authorList>
    </citation>
    <scope>NUCLEOTIDE SEQUENCE</scope>
</reference>
<name>A0ABP0XC01_9BRYO</name>
<keyword evidence="2" id="KW-1185">Reference proteome</keyword>
<accession>A0ABP0XC01</accession>
<proteinExistence type="predicted"/>
<sequence>MLSTPKMQSQQQLVSLPDLFSDKRKQQITALDMAFFPTLSSRLLRKESIGFVQNFNGMLSSDAAFELLSLPALDESALQLCAPSTNKTKCNELHTSRVLPDSKEDDIPAPIAIKKRRFALTDVVTVLPLQRLLKPEVLVLLLSTLVTESRHSTSDDDDDEKH</sequence>
<evidence type="ECO:0000313" key="2">
    <source>
        <dbReference type="Proteomes" id="UP001497444"/>
    </source>
</evidence>
<organism evidence="1 2">
    <name type="scientific">Sphagnum jensenii</name>
    <dbReference type="NCBI Taxonomy" id="128206"/>
    <lineage>
        <taxon>Eukaryota</taxon>
        <taxon>Viridiplantae</taxon>
        <taxon>Streptophyta</taxon>
        <taxon>Embryophyta</taxon>
        <taxon>Bryophyta</taxon>
        <taxon>Sphagnophytina</taxon>
        <taxon>Sphagnopsida</taxon>
        <taxon>Sphagnales</taxon>
        <taxon>Sphagnaceae</taxon>
        <taxon>Sphagnum</taxon>
    </lineage>
</organism>
<gene>
    <name evidence="1" type="ORF">CSSPJE1EN1_LOCUS22112</name>
</gene>
<dbReference type="Proteomes" id="UP001497444">
    <property type="component" value="Chromosome 7"/>
</dbReference>